<name>A0A9X1P817_9BACT</name>
<dbReference type="GO" id="GO:0015074">
    <property type="term" value="P:DNA integration"/>
    <property type="evidence" value="ECO:0007669"/>
    <property type="project" value="InterPro"/>
</dbReference>
<proteinExistence type="predicted"/>
<dbReference type="AlphaFoldDB" id="A0A9X1P817"/>
<comment type="caution">
    <text evidence="2">The sequence shown here is derived from an EMBL/GenBank/DDBJ whole genome shotgun (WGS) entry which is preliminary data.</text>
</comment>
<dbReference type="PANTHER" id="PTHR47515">
    <property type="entry name" value="LOW CALCIUM RESPONSE LOCUS PROTEIN T"/>
    <property type="match status" value="1"/>
</dbReference>
<keyword evidence="3" id="KW-1185">Reference proteome</keyword>
<evidence type="ECO:0000313" key="2">
    <source>
        <dbReference type="EMBL" id="MCF0039745.1"/>
    </source>
</evidence>
<evidence type="ECO:0000259" key="1">
    <source>
        <dbReference type="PROSITE" id="PS50994"/>
    </source>
</evidence>
<organism evidence="2 3">
    <name type="scientific">Dyadobacter fanqingshengii</name>
    <dbReference type="NCBI Taxonomy" id="2906443"/>
    <lineage>
        <taxon>Bacteria</taxon>
        <taxon>Pseudomonadati</taxon>
        <taxon>Bacteroidota</taxon>
        <taxon>Cytophagia</taxon>
        <taxon>Cytophagales</taxon>
        <taxon>Spirosomataceae</taxon>
        <taxon>Dyadobacter</taxon>
    </lineage>
</organism>
<dbReference type="InterPro" id="IPR001584">
    <property type="entry name" value="Integrase_cat-core"/>
</dbReference>
<accession>A0A9X1P817</accession>
<dbReference type="Pfam" id="PF13683">
    <property type="entry name" value="rve_3"/>
    <property type="match status" value="1"/>
</dbReference>
<dbReference type="PANTHER" id="PTHR47515:SF3">
    <property type="entry name" value="INTEGRASE CORE DOMAIN PROTEIN"/>
    <property type="match status" value="1"/>
</dbReference>
<reference evidence="2" key="1">
    <citation type="submission" date="2021-12" db="EMBL/GenBank/DDBJ databases">
        <title>Novel species in genus Dyadobacter.</title>
        <authorList>
            <person name="Ma C."/>
        </authorList>
    </citation>
    <scope>NUCLEOTIDE SEQUENCE</scope>
    <source>
        <strain evidence="2">CY399</strain>
    </source>
</reference>
<protein>
    <submittedName>
        <fullName evidence="2">Transposase</fullName>
    </submittedName>
</protein>
<sequence length="79" mass="9484">MHNGYNERLNRTYREDVLDAYFFDSLEQLRISSDKWLDNFNSKHPHRSMKGLTPNQKRTLLKNSAMKNEELTIEINNRV</sequence>
<dbReference type="EMBL" id="JAJTTA010000002">
    <property type="protein sequence ID" value="MCF0039745.1"/>
    <property type="molecule type" value="Genomic_DNA"/>
</dbReference>
<dbReference type="Proteomes" id="UP001139700">
    <property type="component" value="Unassembled WGS sequence"/>
</dbReference>
<feature type="domain" description="Integrase catalytic" evidence="1">
    <location>
        <begin position="1"/>
        <end position="62"/>
    </location>
</feature>
<dbReference type="InterPro" id="IPR012337">
    <property type="entry name" value="RNaseH-like_sf"/>
</dbReference>
<evidence type="ECO:0000313" key="3">
    <source>
        <dbReference type="Proteomes" id="UP001139700"/>
    </source>
</evidence>
<gene>
    <name evidence="2" type="ORF">LXM24_06570</name>
</gene>
<dbReference type="PROSITE" id="PS50994">
    <property type="entry name" value="INTEGRASE"/>
    <property type="match status" value="1"/>
</dbReference>
<dbReference type="SUPFAM" id="SSF53098">
    <property type="entry name" value="Ribonuclease H-like"/>
    <property type="match status" value="1"/>
</dbReference>